<comment type="caution">
    <text evidence="1">The sequence shown here is derived from an EMBL/GenBank/DDBJ whole genome shotgun (WGS) entry which is preliminary data.</text>
</comment>
<accession>A0A2H0C2Q3</accession>
<reference evidence="1 2" key="1">
    <citation type="submission" date="2017-09" db="EMBL/GenBank/DDBJ databases">
        <title>Depth-based differentiation of microbial function through sediment-hosted aquifers and enrichment of novel symbionts in the deep terrestrial subsurface.</title>
        <authorList>
            <person name="Probst A.J."/>
            <person name="Ladd B."/>
            <person name="Jarett J.K."/>
            <person name="Geller-Mcgrath D.E."/>
            <person name="Sieber C.M."/>
            <person name="Emerson J.B."/>
            <person name="Anantharaman K."/>
            <person name="Thomas B.C."/>
            <person name="Malmstrom R."/>
            <person name="Stieglmeier M."/>
            <person name="Klingl A."/>
            <person name="Woyke T."/>
            <person name="Ryan C.M."/>
            <person name="Banfield J.F."/>
        </authorList>
    </citation>
    <scope>NUCLEOTIDE SEQUENCE [LARGE SCALE GENOMIC DNA]</scope>
    <source>
        <strain evidence="1">CG22_combo_CG10-13_8_21_14_all_33_16</strain>
    </source>
</reference>
<proteinExistence type="predicted"/>
<organism evidence="1 2">
    <name type="scientific">Candidatus Roizmanbacteria bacterium CG22_combo_CG10-13_8_21_14_all_33_16</name>
    <dbReference type="NCBI Taxonomy" id="1974859"/>
    <lineage>
        <taxon>Bacteria</taxon>
        <taxon>Candidatus Roizmaniibacteriota</taxon>
    </lineage>
</organism>
<feature type="non-terminal residue" evidence="1">
    <location>
        <position position="81"/>
    </location>
</feature>
<evidence type="ECO:0000313" key="1">
    <source>
        <dbReference type="EMBL" id="PIP64187.1"/>
    </source>
</evidence>
<dbReference type="Proteomes" id="UP000230802">
    <property type="component" value="Unassembled WGS sequence"/>
</dbReference>
<dbReference type="EMBL" id="PCTD01000174">
    <property type="protein sequence ID" value="PIP64187.1"/>
    <property type="molecule type" value="Genomic_DNA"/>
</dbReference>
<sequence>MVRFIPLGGIVGVTKNMYVYEIYKNKKSQLSMINDQSNREKSKYQNIKQIISAKIIPEEYELQDILIVDCGIGFPEAREMG</sequence>
<name>A0A2H0C2Q3_9BACT</name>
<dbReference type="AlphaFoldDB" id="A0A2H0C2Q3"/>
<gene>
    <name evidence="1" type="ORF">COW96_03920</name>
</gene>
<evidence type="ECO:0000313" key="2">
    <source>
        <dbReference type="Proteomes" id="UP000230802"/>
    </source>
</evidence>
<protein>
    <submittedName>
        <fullName evidence="1">Uncharacterized protein</fullName>
    </submittedName>
</protein>